<dbReference type="AlphaFoldDB" id="A0A0G4GL04"/>
<feature type="region of interest" description="Disordered" evidence="1">
    <location>
        <begin position="363"/>
        <end position="439"/>
    </location>
</feature>
<accession>A0A0G4GL04</accession>
<organism evidence="2">
    <name type="scientific">Chromera velia CCMP2878</name>
    <dbReference type="NCBI Taxonomy" id="1169474"/>
    <lineage>
        <taxon>Eukaryota</taxon>
        <taxon>Sar</taxon>
        <taxon>Alveolata</taxon>
        <taxon>Colpodellida</taxon>
        <taxon>Chromeraceae</taxon>
        <taxon>Chromera</taxon>
    </lineage>
</organism>
<name>A0A0G4GL04_9ALVE</name>
<reference evidence="2" key="1">
    <citation type="submission" date="2014-11" db="EMBL/GenBank/DDBJ databases">
        <authorList>
            <person name="Otto D Thomas"/>
            <person name="Naeem Raeece"/>
        </authorList>
    </citation>
    <scope>NUCLEOTIDE SEQUENCE</scope>
</reference>
<feature type="compositionally biased region" description="Low complexity" evidence="1">
    <location>
        <begin position="408"/>
        <end position="419"/>
    </location>
</feature>
<gene>
    <name evidence="2" type="ORF">Cvel_22378</name>
</gene>
<dbReference type="Gene3D" id="1.10.472.10">
    <property type="entry name" value="Cyclin-like"/>
    <property type="match status" value="1"/>
</dbReference>
<evidence type="ECO:0000256" key="1">
    <source>
        <dbReference type="SAM" id="MobiDB-lite"/>
    </source>
</evidence>
<protein>
    <submittedName>
        <fullName evidence="2">Uncharacterized protein</fullName>
    </submittedName>
</protein>
<dbReference type="EMBL" id="CDMZ01001318">
    <property type="protein sequence ID" value="CEM30706.1"/>
    <property type="molecule type" value="Genomic_DNA"/>
</dbReference>
<dbReference type="InterPro" id="IPR036915">
    <property type="entry name" value="Cyclin-like_sf"/>
</dbReference>
<evidence type="ECO:0000313" key="2">
    <source>
        <dbReference type="EMBL" id="CEM30706.1"/>
    </source>
</evidence>
<dbReference type="SUPFAM" id="SSF47954">
    <property type="entry name" value="Cyclin-like"/>
    <property type="match status" value="1"/>
</dbReference>
<dbReference type="VEuPathDB" id="CryptoDB:Cvel_22378"/>
<proteinExistence type="predicted"/>
<sequence length="439" mass="47785">MSASSPTSLPAELSYPEDSDHFRCWIFSQPDIEALQSKVHSETVDRLSVTLYERGEGTPEFPSFEQTRDYLLLQCREFAKCVVWLAVQCKKAPHQRDPALVVDWYITPAAGCTALLFFQRFFLKRSVLEFPVEHIQAACLLLGVKMHAQCYHHRIETALKKHLGSSPKAAAMYELEVLKALDFQIFVVLPLSSVTLLGDEMLEEPDLSKEERETIRRVVDRVQSSFWYYTGMGNIGLKFLPAELAVALLKMSLEREDPVAVERIKSVLDRAVQNTVLAGAGEEEERALGETVNSIRATVQRERGYGISLGNGKWKDEVEERLKAQHVPDKIKASAKRAEKVRAETAAAIAAFGSGGGVGSMLKLEGGEGDTTGDASKKRTGEDAGLTEPLTKLFVKTKEEPGQGGAANGSSSSSSSSSSAGGGAPAILPSVAGPGIKKE</sequence>